<reference evidence="2 3" key="1">
    <citation type="submission" date="2023-01" db="EMBL/GenBank/DDBJ databases">
        <authorList>
            <person name="Kreplak J."/>
        </authorList>
    </citation>
    <scope>NUCLEOTIDE SEQUENCE [LARGE SCALE GENOMIC DNA]</scope>
</reference>
<organism evidence="2 3">
    <name type="scientific">Vicia faba</name>
    <name type="common">Broad bean</name>
    <name type="synonym">Faba vulgaris</name>
    <dbReference type="NCBI Taxonomy" id="3906"/>
    <lineage>
        <taxon>Eukaryota</taxon>
        <taxon>Viridiplantae</taxon>
        <taxon>Streptophyta</taxon>
        <taxon>Embryophyta</taxon>
        <taxon>Tracheophyta</taxon>
        <taxon>Spermatophyta</taxon>
        <taxon>Magnoliopsida</taxon>
        <taxon>eudicotyledons</taxon>
        <taxon>Gunneridae</taxon>
        <taxon>Pentapetalae</taxon>
        <taxon>rosids</taxon>
        <taxon>fabids</taxon>
        <taxon>Fabales</taxon>
        <taxon>Fabaceae</taxon>
        <taxon>Papilionoideae</taxon>
        <taxon>50 kb inversion clade</taxon>
        <taxon>NPAAA clade</taxon>
        <taxon>Hologalegina</taxon>
        <taxon>IRL clade</taxon>
        <taxon>Fabeae</taxon>
        <taxon>Vicia</taxon>
    </lineage>
</organism>
<dbReference type="Proteomes" id="UP001157006">
    <property type="component" value="Chromosome 3"/>
</dbReference>
<evidence type="ECO:0000256" key="1">
    <source>
        <dbReference type="SAM" id="Phobius"/>
    </source>
</evidence>
<evidence type="ECO:0000313" key="3">
    <source>
        <dbReference type="Proteomes" id="UP001157006"/>
    </source>
</evidence>
<keyword evidence="1" id="KW-0472">Membrane</keyword>
<proteinExistence type="predicted"/>
<gene>
    <name evidence="2" type="ORF">VFH_III079760</name>
</gene>
<feature type="transmembrane region" description="Helical" evidence="1">
    <location>
        <begin position="123"/>
        <end position="149"/>
    </location>
</feature>
<keyword evidence="1" id="KW-1133">Transmembrane helix</keyword>
<evidence type="ECO:0000313" key="2">
    <source>
        <dbReference type="EMBL" id="CAI8603289.1"/>
    </source>
</evidence>
<name>A0AAV0ZZW6_VICFA</name>
<protein>
    <submittedName>
        <fullName evidence="2">Uncharacterized protein</fullName>
    </submittedName>
</protein>
<dbReference type="EMBL" id="OX451738">
    <property type="protein sequence ID" value="CAI8603289.1"/>
    <property type="molecule type" value="Genomic_DNA"/>
</dbReference>
<keyword evidence="1" id="KW-0812">Transmembrane</keyword>
<sequence>MALEKEHYVDVLEYYEIMELLNDAKYLKTMLNDGYGFPKLIKEFVITNDVTSHWLLNFSYIMFRQKDVLDIVSNSCAPVDETDLVFVGEMLEIFDLNMLFLLLQVCGEDDDMIILKGCGFQLVFVRSCVLLLCLHLLWFVVCCWSYVLWLF</sequence>
<accession>A0AAV0ZZW6</accession>
<dbReference type="AlphaFoldDB" id="A0AAV0ZZW6"/>
<keyword evidence="3" id="KW-1185">Reference proteome</keyword>